<reference evidence="3" key="1">
    <citation type="submission" date="2024-06" db="EMBL/GenBank/DDBJ databases">
        <title>The genome sequences of Kitasatospora sp. strain HUAS MG31.</title>
        <authorList>
            <person name="Mo P."/>
        </authorList>
    </citation>
    <scope>NUCLEOTIDE SEQUENCE</scope>
    <source>
        <strain evidence="3">HUAS MG31</strain>
    </source>
</reference>
<dbReference type="RefSeq" id="WP_354641230.1">
    <property type="nucleotide sequence ID" value="NZ_CP159872.1"/>
</dbReference>
<dbReference type="InterPro" id="IPR012338">
    <property type="entry name" value="Beta-lactam/transpept-like"/>
</dbReference>
<dbReference type="SUPFAM" id="SSF56601">
    <property type="entry name" value="beta-lactamase/transpeptidase-like"/>
    <property type="match status" value="1"/>
</dbReference>
<dbReference type="Gene3D" id="3.40.710.10">
    <property type="entry name" value="DD-peptidase/beta-lactamase superfamily"/>
    <property type="match status" value="1"/>
</dbReference>
<organism evidence="3">
    <name type="scientific">Kitasatospora camelliae</name>
    <dbReference type="NCBI Taxonomy" id="3156397"/>
    <lineage>
        <taxon>Bacteria</taxon>
        <taxon>Bacillati</taxon>
        <taxon>Actinomycetota</taxon>
        <taxon>Actinomycetes</taxon>
        <taxon>Kitasatosporales</taxon>
        <taxon>Streptomycetaceae</taxon>
        <taxon>Kitasatospora</taxon>
    </lineage>
</organism>
<feature type="domain" description="Beta-lactamase-related" evidence="2">
    <location>
        <begin position="29"/>
        <end position="382"/>
    </location>
</feature>
<dbReference type="EMBL" id="CP159872">
    <property type="protein sequence ID" value="XCM80291.1"/>
    <property type="molecule type" value="Genomic_DNA"/>
</dbReference>
<dbReference type="AlphaFoldDB" id="A0AAU8JWW4"/>
<protein>
    <submittedName>
        <fullName evidence="3">Serine hydrolase domain-containing protein</fullName>
        <ecNumber evidence="3">3.1.1.103</ecNumber>
    </submittedName>
</protein>
<dbReference type="GO" id="GO:0016787">
    <property type="term" value="F:hydrolase activity"/>
    <property type="evidence" value="ECO:0007669"/>
    <property type="project" value="UniProtKB-KW"/>
</dbReference>
<evidence type="ECO:0000256" key="1">
    <source>
        <dbReference type="SAM" id="MobiDB-lite"/>
    </source>
</evidence>
<dbReference type="Pfam" id="PF00144">
    <property type="entry name" value="Beta-lactamase"/>
    <property type="match status" value="1"/>
</dbReference>
<name>A0AAU8JWW4_9ACTN</name>
<sequence>MTRVTGAASATGTPGGTGATGATDLQDQVQRTIDRAVESGAEVGVQVAAYLHGEPVVDAWAGVADPASGRPVDGDTLFHSFSTGKGVTATVLHLVAERGLVDYDAPIAAYWPEFAAQGKERVTVRHALTHTAGIPQLPASTSLADIADWDRMCAVIADTAPLWEPGTATGYHGWTFGWIIGEIVRRASGRTVAEVLREEIGKPLGVEDSLFFGIPDEAAPRVATLVEGNWEALLESIPASWPFFLAVPNRDIWPTATLGNRPDYLRAHVPAGGTMSARAVARMYAALIGEVDGVRLLPPERVAQVSALATGEPDRMFVSPIAKGLGYFLALPESGTRPTAFGHNGSGGSVAFADPESGLAFACTHNLLVGGSNDTTARAVAEQIRTALGI</sequence>
<feature type="region of interest" description="Disordered" evidence="1">
    <location>
        <begin position="1"/>
        <end position="24"/>
    </location>
</feature>
<dbReference type="KEGG" id="kcm:ABWK59_15850"/>
<evidence type="ECO:0000259" key="2">
    <source>
        <dbReference type="Pfam" id="PF00144"/>
    </source>
</evidence>
<gene>
    <name evidence="3" type="ORF">ABWK59_15850</name>
</gene>
<proteinExistence type="predicted"/>
<dbReference type="InterPro" id="IPR052907">
    <property type="entry name" value="Beta-lactamase/esterase"/>
</dbReference>
<feature type="compositionally biased region" description="Low complexity" evidence="1">
    <location>
        <begin position="1"/>
        <end position="12"/>
    </location>
</feature>
<dbReference type="PANTHER" id="PTHR43319:SF3">
    <property type="entry name" value="BETA-LACTAMASE-RELATED DOMAIN-CONTAINING PROTEIN"/>
    <property type="match status" value="1"/>
</dbReference>
<accession>A0AAU8JWW4</accession>
<evidence type="ECO:0000313" key="3">
    <source>
        <dbReference type="EMBL" id="XCM80291.1"/>
    </source>
</evidence>
<dbReference type="InterPro" id="IPR001466">
    <property type="entry name" value="Beta-lactam-related"/>
</dbReference>
<keyword evidence="3" id="KW-0378">Hydrolase</keyword>
<dbReference type="PANTHER" id="PTHR43319">
    <property type="entry name" value="BETA-LACTAMASE-RELATED"/>
    <property type="match status" value="1"/>
</dbReference>
<dbReference type="EC" id="3.1.1.103" evidence="3"/>